<keyword evidence="2" id="KW-0812">Transmembrane</keyword>
<dbReference type="Proteomes" id="UP001301769">
    <property type="component" value="Unassembled WGS sequence"/>
</dbReference>
<proteinExistence type="predicted"/>
<keyword evidence="2" id="KW-1133">Transmembrane helix</keyword>
<dbReference type="AlphaFoldDB" id="A0AAN6Y1C0"/>
<feature type="region of interest" description="Disordered" evidence="1">
    <location>
        <begin position="420"/>
        <end position="451"/>
    </location>
</feature>
<name>A0AAN6Y1C0_9PEZI</name>
<evidence type="ECO:0000256" key="1">
    <source>
        <dbReference type="SAM" id="MobiDB-lite"/>
    </source>
</evidence>
<dbReference type="EMBL" id="MU858201">
    <property type="protein sequence ID" value="KAK4209551.1"/>
    <property type="molecule type" value="Genomic_DNA"/>
</dbReference>
<dbReference type="Gene3D" id="3.20.20.80">
    <property type="entry name" value="Glycosidases"/>
    <property type="match status" value="1"/>
</dbReference>
<evidence type="ECO:0000256" key="2">
    <source>
        <dbReference type="SAM" id="Phobius"/>
    </source>
</evidence>
<keyword evidence="4" id="KW-1185">Reference proteome</keyword>
<keyword evidence="2" id="KW-0472">Membrane</keyword>
<keyword evidence="3" id="KW-0378">Hydrolase</keyword>
<evidence type="ECO:0000313" key="4">
    <source>
        <dbReference type="Proteomes" id="UP001301769"/>
    </source>
</evidence>
<dbReference type="InterPro" id="IPR005197">
    <property type="entry name" value="Glyco_hydro_71"/>
</dbReference>
<accession>A0AAN6Y1C0</accession>
<organism evidence="3 4">
    <name type="scientific">Rhypophila decipiens</name>
    <dbReference type="NCBI Taxonomy" id="261697"/>
    <lineage>
        <taxon>Eukaryota</taxon>
        <taxon>Fungi</taxon>
        <taxon>Dikarya</taxon>
        <taxon>Ascomycota</taxon>
        <taxon>Pezizomycotina</taxon>
        <taxon>Sordariomycetes</taxon>
        <taxon>Sordariomycetidae</taxon>
        <taxon>Sordariales</taxon>
        <taxon>Naviculisporaceae</taxon>
        <taxon>Rhypophila</taxon>
    </lineage>
</organism>
<dbReference type="Pfam" id="PF03659">
    <property type="entry name" value="Glyco_hydro_71"/>
    <property type="match status" value="1"/>
</dbReference>
<dbReference type="GO" id="GO:0051118">
    <property type="term" value="F:glucan endo-1,3-alpha-glucosidase activity"/>
    <property type="evidence" value="ECO:0007669"/>
    <property type="project" value="InterPro"/>
</dbReference>
<gene>
    <name evidence="3" type="ORF">QBC37DRAFT_430197</name>
</gene>
<protein>
    <submittedName>
        <fullName evidence="3">Glycoside hydrolase</fullName>
    </submittedName>
</protein>
<sequence length="480" mass="52287">MIPRAVFAHYLVGLTFNQTTEQWTKDIAAAHAASIDGFALNIGASDHHTLEALQQAYKVAAKFDDFMLFISYDFAAPGDWTVDTIVNLTETFKDEPAQFKVNGKPLVSTFEGGEFVDGWKEVRKRVDGDIYFVPDWSGLGPQKIKEQAYDLIDGAFSFNAWPWAGSSKMTTWPDGEYTGMLSPSHKTYMMGVSPYFYTRIPELNKNWYMSSDSLWYDRWLHVLDIMPDMVQIVTWNDFGESHYIGDIVDSQVFPPSAEYVSDMSHKGFRAMLPYFIAAYKAGKKDIPLPAQLGDGAVSAWYRTTPANLTNCLDGATVWGQKGTLSATAGVKDVINIFAVSVRETTLTVTLGDAEKELKVEAGTPQFFQVPLRDLENETGNVTITMNGHTTEGPAITHDCPASGVINFNAVAIEIGIPKEEVPQGLPDGSGGGGKSSPGSSGGSSYKGKGKKRKNSVVSLEGGIPVAVAVVTVLFAGLLHV</sequence>
<reference evidence="3" key="2">
    <citation type="submission" date="2023-05" db="EMBL/GenBank/DDBJ databases">
        <authorList>
            <consortium name="Lawrence Berkeley National Laboratory"/>
            <person name="Steindorff A."/>
            <person name="Hensen N."/>
            <person name="Bonometti L."/>
            <person name="Westerberg I."/>
            <person name="Brannstrom I.O."/>
            <person name="Guillou S."/>
            <person name="Cros-Aarteil S."/>
            <person name="Calhoun S."/>
            <person name="Haridas S."/>
            <person name="Kuo A."/>
            <person name="Mondo S."/>
            <person name="Pangilinan J."/>
            <person name="Riley R."/>
            <person name="Labutti K."/>
            <person name="Andreopoulos B."/>
            <person name="Lipzen A."/>
            <person name="Chen C."/>
            <person name="Yanf M."/>
            <person name="Daum C."/>
            <person name="Ng V."/>
            <person name="Clum A."/>
            <person name="Ohm R."/>
            <person name="Martin F."/>
            <person name="Silar P."/>
            <person name="Natvig D."/>
            <person name="Lalanne C."/>
            <person name="Gautier V."/>
            <person name="Ament-Velasquez S.L."/>
            <person name="Kruys A."/>
            <person name="Hutchinson M.I."/>
            <person name="Powell A.J."/>
            <person name="Barry K."/>
            <person name="Miller A.N."/>
            <person name="Grigoriev I.V."/>
            <person name="Debuchy R."/>
            <person name="Gladieux P."/>
            <person name="Thoren M.H."/>
            <person name="Johannesson H."/>
        </authorList>
    </citation>
    <scope>NUCLEOTIDE SEQUENCE</scope>
    <source>
        <strain evidence="3">PSN293</strain>
    </source>
</reference>
<reference evidence="3" key="1">
    <citation type="journal article" date="2023" name="Mol. Phylogenet. Evol.">
        <title>Genome-scale phylogeny and comparative genomics of the fungal order Sordariales.</title>
        <authorList>
            <person name="Hensen N."/>
            <person name="Bonometti L."/>
            <person name="Westerberg I."/>
            <person name="Brannstrom I.O."/>
            <person name="Guillou S."/>
            <person name="Cros-Aarteil S."/>
            <person name="Calhoun S."/>
            <person name="Haridas S."/>
            <person name="Kuo A."/>
            <person name="Mondo S."/>
            <person name="Pangilinan J."/>
            <person name="Riley R."/>
            <person name="LaButti K."/>
            <person name="Andreopoulos B."/>
            <person name="Lipzen A."/>
            <person name="Chen C."/>
            <person name="Yan M."/>
            <person name="Daum C."/>
            <person name="Ng V."/>
            <person name="Clum A."/>
            <person name="Steindorff A."/>
            <person name="Ohm R.A."/>
            <person name="Martin F."/>
            <person name="Silar P."/>
            <person name="Natvig D.O."/>
            <person name="Lalanne C."/>
            <person name="Gautier V."/>
            <person name="Ament-Velasquez S.L."/>
            <person name="Kruys A."/>
            <person name="Hutchinson M.I."/>
            <person name="Powell A.J."/>
            <person name="Barry K."/>
            <person name="Miller A.N."/>
            <person name="Grigoriev I.V."/>
            <person name="Debuchy R."/>
            <person name="Gladieux P."/>
            <person name="Hiltunen Thoren M."/>
            <person name="Johannesson H."/>
        </authorList>
    </citation>
    <scope>NUCLEOTIDE SEQUENCE</scope>
    <source>
        <strain evidence="3">PSN293</strain>
    </source>
</reference>
<feature type="compositionally biased region" description="Gly residues" evidence="1">
    <location>
        <begin position="427"/>
        <end position="441"/>
    </location>
</feature>
<feature type="transmembrane region" description="Helical" evidence="2">
    <location>
        <begin position="456"/>
        <end position="478"/>
    </location>
</feature>
<dbReference type="CDD" id="cd11577">
    <property type="entry name" value="GH71"/>
    <property type="match status" value="1"/>
</dbReference>
<evidence type="ECO:0000313" key="3">
    <source>
        <dbReference type="EMBL" id="KAK4209551.1"/>
    </source>
</evidence>
<comment type="caution">
    <text evidence="3">The sequence shown here is derived from an EMBL/GenBank/DDBJ whole genome shotgun (WGS) entry which is preliminary data.</text>
</comment>